<protein>
    <submittedName>
        <fullName evidence="1">Unnamed protein product</fullName>
    </submittedName>
</protein>
<proteinExistence type="predicted"/>
<dbReference type="OrthoDB" id="145487at2759"/>
<gene>
    <name evidence="1" type="ORF">Pfra01_002340200</name>
</gene>
<comment type="caution">
    <text evidence="1">The sequence shown here is derived from an EMBL/GenBank/DDBJ whole genome shotgun (WGS) entry which is preliminary data.</text>
</comment>
<reference evidence="1" key="1">
    <citation type="submission" date="2023-04" db="EMBL/GenBank/DDBJ databases">
        <title>Phytophthora fragariaefolia NBRC 109709.</title>
        <authorList>
            <person name="Ichikawa N."/>
            <person name="Sato H."/>
            <person name="Tonouchi N."/>
        </authorList>
    </citation>
    <scope>NUCLEOTIDE SEQUENCE</scope>
    <source>
        <strain evidence="1">NBRC 109709</strain>
    </source>
</reference>
<organism evidence="1 2">
    <name type="scientific">Phytophthora fragariaefolia</name>
    <dbReference type="NCBI Taxonomy" id="1490495"/>
    <lineage>
        <taxon>Eukaryota</taxon>
        <taxon>Sar</taxon>
        <taxon>Stramenopiles</taxon>
        <taxon>Oomycota</taxon>
        <taxon>Peronosporomycetes</taxon>
        <taxon>Peronosporales</taxon>
        <taxon>Peronosporaceae</taxon>
        <taxon>Phytophthora</taxon>
    </lineage>
</organism>
<evidence type="ECO:0000313" key="1">
    <source>
        <dbReference type="EMBL" id="GMF55524.1"/>
    </source>
</evidence>
<sequence length="99" mass="10736">MGCEDLSLPRVSKYCPGCDYSRYSRRGAPPAGDAVECVDIEHTVSKTASPSDSHSHCKKQDDKPKLVILKVNPEREREVASCIGGPWCVGQLSSTTEPS</sequence>
<accession>A0A9W7D3J6</accession>
<evidence type="ECO:0000313" key="2">
    <source>
        <dbReference type="Proteomes" id="UP001165121"/>
    </source>
</evidence>
<dbReference type="AlphaFoldDB" id="A0A9W7D3J6"/>
<name>A0A9W7D3J6_9STRA</name>
<dbReference type="Proteomes" id="UP001165121">
    <property type="component" value="Unassembled WGS sequence"/>
</dbReference>
<dbReference type="EMBL" id="BSXT01003747">
    <property type="protein sequence ID" value="GMF55524.1"/>
    <property type="molecule type" value="Genomic_DNA"/>
</dbReference>
<keyword evidence="2" id="KW-1185">Reference proteome</keyword>